<organism evidence="1 2">
    <name type="scientific">Durusdinium trenchii</name>
    <dbReference type="NCBI Taxonomy" id="1381693"/>
    <lineage>
        <taxon>Eukaryota</taxon>
        <taxon>Sar</taxon>
        <taxon>Alveolata</taxon>
        <taxon>Dinophyceae</taxon>
        <taxon>Suessiales</taxon>
        <taxon>Symbiodiniaceae</taxon>
        <taxon>Durusdinium</taxon>
    </lineage>
</organism>
<dbReference type="Pfam" id="PF12576">
    <property type="entry name" value="DUF3754"/>
    <property type="match status" value="1"/>
</dbReference>
<dbReference type="EMBL" id="CAXAMN010022072">
    <property type="protein sequence ID" value="CAK9066091.1"/>
    <property type="molecule type" value="Genomic_DNA"/>
</dbReference>
<feature type="non-terminal residue" evidence="1">
    <location>
        <position position="1"/>
    </location>
</feature>
<sequence length="255" mass="28584">EILVAYRLKGDTPSDYQPPPRRQICVRRFFEVNMKDIKLVLPQEAWRMRGRPLDMIRADLITMVGLFGVSSHVLANTNKWLAVVPVVLLSVRTIANYRRVKVGSKSRVDSMLFDHCLDKDAALMRLLPDAAEAQVFSECALAYWSLLVGAAERFTDALALSCTRDESRPTLCREELSLRGQEVVRELVNEVDLPAAGISPVLDGAIQRLERWGFLQAQDDGLQLTKLSGQLASKSHHLQGQISGDRFLGIPWEGM</sequence>
<evidence type="ECO:0000313" key="2">
    <source>
        <dbReference type="Proteomes" id="UP001642484"/>
    </source>
</evidence>
<keyword evidence="2" id="KW-1185">Reference proteome</keyword>
<comment type="caution">
    <text evidence="1">The sequence shown here is derived from an EMBL/GenBank/DDBJ whole genome shotgun (WGS) entry which is preliminary data.</text>
</comment>
<dbReference type="InterPro" id="IPR022227">
    <property type="entry name" value="DUF3754"/>
</dbReference>
<dbReference type="PANTHER" id="PTHR33645:SF2">
    <property type="entry name" value="FAMILY PROTEIN, PUTATIVE (DUF3754)-RELATED"/>
    <property type="match status" value="1"/>
</dbReference>
<protein>
    <submittedName>
        <fullName evidence="1">Uncharacterized protein</fullName>
    </submittedName>
</protein>
<dbReference type="Proteomes" id="UP001642484">
    <property type="component" value="Unassembled WGS sequence"/>
</dbReference>
<gene>
    <name evidence="1" type="ORF">CCMP2556_LOCUS32453</name>
</gene>
<dbReference type="PANTHER" id="PTHR33645">
    <property type="entry name" value="AMINOPEPTIDASE (DUF3754)"/>
    <property type="match status" value="1"/>
</dbReference>
<accession>A0ABP0NR71</accession>
<name>A0ABP0NR71_9DINO</name>
<reference evidence="1 2" key="1">
    <citation type="submission" date="2024-02" db="EMBL/GenBank/DDBJ databases">
        <authorList>
            <person name="Chen Y."/>
            <person name="Shah S."/>
            <person name="Dougan E. K."/>
            <person name="Thang M."/>
            <person name="Chan C."/>
        </authorList>
    </citation>
    <scope>NUCLEOTIDE SEQUENCE [LARGE SCALE GENOMIC DNA]</scope>
</reference>
<proteinExistence type="predicted"/>
<evidence type="ECO:0000313" key="1">
    <source>
        <dbReference type="EMBL" id="CAK9066091.1"/>
    </source>
</evidence>